<proteinExistence type="predicted"/>
<dbReference type="AlphaFoldDB" id="A0A1Y6FDQ8"/>
<name>A0A1Y6FDQ8_9HYPH</name>
<accession>A0A1Y6FDQ8</accession>
<evidence type="ECO:0000256" key="2">
    <source>
        <dbReference type="ARBA" id="ARBA00023125"/>
    </source>
</evidence>
<dbReference type="SMART" id="SM00419">
    <property type="entry name" value="HTH_CRP"/>
    <property type="match status" value="1"/>
</dbReference>
<keyword evidence="3" id="KW-0804">Transcription</keyword>
<sequence>MKNKMQEFIRKLAGFSHLHADDIEAIHALDAELITIDRGVDIISEGDKPKFLNLVHAGLACRYKLLEDGRRQITAYLIPGDLCDLNVYVLDKMDHGIMALTQTLIMRIDRTDMDALLERPRIALGLLKSTLVDEAVLRQWIISAGRRRAIEAIAHLFCEVHARMAAVGHVQDGSFFLPITQQDLGDTIGLTPVHVNRSLQEMRSNDLIRMDHGALHIPDIARLHDIAGFEPLYLHLLEKSAAPGRAADLVGRP</sequence>
<dbReference type="RefSeq" id="WP_140048962.1">
    <property type="nucleotide sequence ID" value="NZ_FXWK01000001.1"/>
</dbReference>
<evidence type="ECO:0000256" key="3">
    <source>
        <dbReference type="ARBA" id="ARBA00023163"/>
    </source>
</evidence>
<dbReference type="Gene3D" id="2.60.120.10">
    <property type="entry name" value="Jelly Rolls"/>
    <property type="match status" value="1"/>
</dbReference>
<dbReference type="GO" id="GO:0006355">
    <property type="term" value="P:regulation of DNA-templated transcription"/>
    <property type="evidence" value="ECO:0007669"/>
    <property type="project" value="InterPro"/>
</dbReference>
<dbReference type="OrthoDB" id="7584044at2"/>
<evidence type="ECO:0000256" key="1">
    <source>
        <dbReference type="ARBA" id="ARBA00023015"/>
    </source>
</evidence>
<keyword evidence="5" id="KW-0808">Transferase</keyword>
<dbReference type="GO" id="GO:0003677">
    <property type="term" value="F:DNA binding"/>
    <property type="evidence" value="ECO:0007669"/>
    <property type="project" value="UniProtKB-KW"/>
</dbReference>
<dbReference type="InterPro" id="IPR012318">
    <property type="entry name" value="HTH_CRP"/>
</dbReference>
<keyword evidence="5" id="KW-0418">Kinase</keyword>
<dbReference type="InterPro" id="IPR036390">
    <property type="entry name" value="WH_DNA-bd_sf"/>
</dbReference>
<dbReference type="Gene3D" id="1.10.10.10">
    <property type="entry name" value="Winged helix-like DNA-binding domain superfamily/Winged helix DNA-binding domain"/>
    <property type="match status" value="1"/>
</dbReference>
<reference evidence="6" key="1">
    <citation type="submission" date="2017-04" db="EMBL/GenBank/DDBJ databases">
        <authorList>
            <person name="Varghese N."/>
            <person name="Submissions S."/>
        </authorList>
    </citation>
    <scope>NUCLEOTIDE SEQUENCE [LARGE SCALE GENOMIC DNA]</scope>
</reference>
<keyword evidence="2" id="KW-0238">DNA-binding</keyword>
<organism evidence="5 6">
    <name type="scientific">Devosia lucknowensis</name>
    <dbReference type="NCBI Taxonomy" id="1096929"/>
    <lineage>
        <taxon>Bacteria</taxon>
        <taxon>Pseudomonadati</taxon>
        <taxon>Pseudomonadota</taxon>
        <taxon>Alphaproteobacteria</taxon>
        <taxon>Hyphomicrobiales</taxon>
        <taxon>Devosiaceae</taxon>
        <taxon>Devosia</taxon>
    </lineage>
</organism>
<dbReference type="InterPro" id="IPR014710">
    <property type="entry name" value="RmlC-like_jellyroll"/>
</dbReference>
<dbReference type="InterPro" id="IPR000595">
    <property type="entry name" value="cNMP-bd_dom"/>
</dbReference>
<dbReference type="CDD" id="cd00038">
    <property type="entry name" value="CAP_ED"/>
    <property type="match status" value="1"/>
</dbReference>
<dbReference type="PROSITE" id="PS51063">
    <property type="entry name" value="HTH_CRP_2"/>
    <property type="match status" value="1"/>
</dbReference>
<dbReference type="GO" id="GO:0016301">
    <property type="term" value="F:kinase activity"/>
    <property type="evidence" value="ECO:0007669"/>
    <property type="project" value="UniProtKB-KW"/>
</dbReference>
<dbReference type="Proteomes" id="UP000194474">
    <property type="component" value="Unassembled WGS sequence"/>
</dbReference>
<dbReference type="Pfam" id="PF13545">
    <property type="entry name" value="HTH_Crp_2"/>
    <property type="match status" value="1"/>
</dbReference>
<keyword evidence="6" id="KW-1185">Reference proteome</keyword>
<dbReference type="EMBL" id="FXWK01000001">
    <property type="protein sequence ID" value="SMQ72975.1"/>
    <property type="molecule type" value="Genomic_DNA"/>
</dbReference>
<evidence type="ECO:0000313" key="6">
    <source>
        <dbReference type="Proteomes" id="UP000194474"/>
    </source>
</evidence>
<gene>
    <name evidence="5" type="ORF">SAMN06295905_2204</name>
</gene>
<protein>
    <submittedName>
        <fullName evidence="5">cAMP-binding domain of CRP or a regulatory subunit of cAMP-dependent protein kinases</fullName>
    </submittedName>
</protein>
<dbReference type="SUPFAM" id="SSF46785">
    <property type="entry name" value="Winged helix' DNA-binding domain"/>
    <property type="match status" value="1"/>
</dbReference>
<keyword evidence="1" id="KW-0805">Transcription regulation</keyword>
<dbReference type="InterPro" id="IPR036388">
    <property type="entry name" value="WH-like_DNA-bd_sf"/>
</dbReference>
<evidence type="ECO:0000259" key="4">
    <source>
        <dbReference type="PROSITE" id="PS51063"/>
    </source>
</evidence>
<feature type="domain" description="HTH crp-type" evidence="4">
    <location>
        <begin position="147"/>
        <end position="221"/>
    </location>
</feature>
<dbReference type="InterPro" id="IPR018490">
    <property type="entry name" value="cNMP-bd_dom_sf"/>
</dbReference>
<dbReference type="Pfam" id="PF00027">
    <property type="entry name" value="cNMP_binding"/>
    <property type="match status" value="1"/>
</dbReference>
<dbReference type="SUPFAM" id="SSF51206">
    <property type="entry name" value="cAMP-binding domain-like"/>
    <property type="match status" value="1"/>
</dbReference>
<evidence type="ECO:0000313" key="5">
    <source>
        <dbReference type="EMBL" id="SMQ72975.1"/>
    </source>
</evidence>